<dbReference type="GO" id="GO:0051536">
    <property type="term" value="F:iron-sulfur cluster binding"/>
    <property type="evidence" value="ECO:0007669"/>
    <property type="project" value="UniProtKB-KW"/>
</dbReference>
<keyword evidence="2" id="KW-0408">Iron</keyword>
<evidence type="ECO:0000313" key="5">
    <source>
        <dbReference type="EMBL" id="BCK82677.1"/>
    </source>
</evidence>
<keyword evidence="1" id="KW-0479">Metal-binding</keyword>
<dbReference type="AlphaFoldDB" id="A0A810Q8T9"/>
<dbReference type="InterPro" id="IPR017900">
    <property type="entry name" value="4Fe4S_Fe_S_CS"/>
</dbReference>
<sequence length="230" mass="24817">MDRQTLAQEITQYLTEQGAVRVGFADLHGVTGASLPYGITALVALPREIVGPLADQPHRAYYDAYQAINVRLDAMAEGCAALLRAYGYQATANTEEHLPTGAEDRSPLPHKAVACRAGLGWIGKNNLLTTPDFGGAVRLCTVVTDAPLPTAEPILSSRCGSCRVCVDACPSSALYGTLWHTGLDRDDLFDHLLCERTAKERTGRSFGIPIAICGKCFAVCPYTQRYLKSE</sequence>
<keyword evidence="3" id="KW-0411">Iron-sulfur</keyword>
<gene>
    <name evidence="5" type="ORF">MM50RIKEN_24400</name>
</gene>
<dbReference type="GO" id="GO:0046872">
    <property type="term" value="F:metal ion binding"/>
    <property type="evidence" value="ECO:0007669"/>
    <property type="project" value="UniProtKB-KW"/>
</dbReference>
<dbReference type="PROSITE" id="PS00198">
    <property type="entry name" value="4FE4S_FER_1"/>
    <property type="match status" value="1"/>
</dbReference>
<evidence type="ECO:0000256" key="1">
    <source>
        <dbReference type="ARBA" id="ARBA00022723"/>
    </source>
</evidence>
<keyword evidence="6" id="KW-1185">Reference proteome</keyword>
<dbReference type="Pfam" id="PF13484">
    <property type="entry name" value="Fer4_16"/>
    <property type="match status" value="1"/>
</dbReference>
<protein>
    <submittedName>
        <fullName evidence="5">Iron-sulfur cluster-binding protein</fullName>
    </submittedName>
</protein>
<evidence type="ECO:0000256" key="2">
    <source>
        <dbReference type="ARBA" id="ARBA00023004"/>
    </source>
</evidence>
<dbReference type="EMBL" id="AP023418">
    <property type="protein sequence ID" value="BCK82677.1"/>
    <property type="molecule type" value="Genomic_DNA"/>
</dbReference>
<dbReference type="InterPro" id="IPR017896">
    <property type="entry name" value="4Fe4S_Fe-S-bd"/>
</dbReference>
<dbReference type="RefSeq" id="WP_213541222.1">
    <property type="nucleotide sequence ID" value="NZ_AP023418.1"/>
</dbReference>
<dbReference type="Gene3D" id="3.30.70.20">
    <property type="match status" value="1"/>
</dbReference>
<evidence type="ECO:0000256" key="3">
    <source>
        <dbReference type="ARBA" id="ARBA00023014"/>
    </source>
</evidence>
<dbReference type="PROSITE" id="PS51379">
    <property type="entry name" value="4FE4S_FER_2"/>
    <property type="match status" value="1"/>
</dbReference>
<dbReference type="SUPFAM" id="SSF54862">
    <property type="entry name" value="4Fe-4S ferredoxins"/>
    <property type="match status" value="1"/>
</dbReference>
<proteinExistence type="predicted"/>
<evidence type="ECO:0000259" key="4">
    <source>
        <dbReference type="PROSITE" id="PS51379"/>
    </source>
</evidence>
<dbReference type="Proteomes" id="UP000681035">
    <property type="component" value="Chromosome"/>
</dbReference>
<dbReference type="KEGG" id="vcop:MM50RIKEN_24400"/>
<dbReference type="PANTHER" id="PTHR42827">
    <property type="entry name" value="IRON-SULFUR CLUSTER-BINDING PROTEIN-RELATED"/>
    <property type="match status" value="1"/>
</dbReference>
<organism evidence="5 6">
    <name type="scientific">Vescimonas coprocola</name>
    <dbReference type="NCBI Taxonomy" id="2714355"/>
    <lineage>
        <taxon>Bacteria</taxon>
        <taxon>Bacillati</taxon>
        <taxon>Bacillota</taxon>
        <taxon>Clostridia</taxon>
        <taxon>Eubacteriales</taxon>
        <taxon>Oscillospiraceae</taxon>
        <taxon>Vescimonas</taxon>
    </lineage>
</organism>
<name>A0A810Q8T9_9FIRM</name>
<accession>A0A810Q8T9</accession>
<evidence type="ECO:0000313" key="6">
    <source>
        <dbReference type="Proteomes" id="UP000681035"/>
    </source>
</evidence>
<reference evidence="5" key="1">
    <citation type="submission" date="2020-09" db="EMBL/GenBank/DDBJ databases">
        <title>New species isolated from human feces.</title>
        <authorList>
            <person name="Kitahara M."/>
            <person name="Shigeno Y."/>
            <person name="Shime M."/>
            <person name="Matsumoto Y."/>
            <person name="Nakamura S."/>
            <person name="Motooka D."/>
            <person name="Fukuoka S."/>
            <person name="Nishikawa H."/>
            <person name="Benno Y."/>
        </authorList>
    </citation>
    <scope>NUCLEOTIDE SEQUENCE</scope>
    <source>
        <strain evidence="5">MM50</strain>
    </source>
</reference>
<feature type="domain" description="4Fe-4S ferredoxin-type" evidence="4">
    <location>
        <begin position="150"/>
        <end position="174"/>
    </location>
</feature>
<dbReference type="PANTHER" id="PTHR42827:SF1">
    <property type="entry name" value="IRON-SULFUR CLUSTER-BINDING PROTEIN"/>
    <property type="match status" value="1"/>
</dbReference>